<accession>A0AAD9X6F8</accession>
<name>A0AAD9X6F8_9ROSI</name>
<protein>
    <recommendedName>
        <fullName evidence="3">Transposase</fullName>
    </recommendedName>
</protein>
<dbReference type="Pfam" id="PF02992">
    <property type="entry name" value="Transposase_21"/>
    <property type="match status" value="1"/>
</dbReference>
<keyword evidence="2" id="KW-1185">Reference proteome</keyword>
<evidence type="ECO:0000313" key="2">
    <source>
        <dbReference type="Proteomes" id="UP001280121"/>
    </source>
</evidence>
<proteinExistence type="predicted"/>
<organism evidence="1 2">
    <name type="scientific">Dipteronia dyeriana</name>
    <dbReference type="NCBI Taxonomy" id="168575"/>
    <lineage>
        <taxon>Eukaryota</taxon>
        <taxon>Viridiplantae</taxon>
        <taxon>Streptophyta</taxon>
        <taxon>Embryophyta</taxon>
        <taxon>Tracheophyta</taxon>
        <taxon>Spermatophyta</taxon>
        <taxon>Magnoliopsida</taxon>
        <taxon>eudicotyledons</taxon>
        <taxon>Gunneridae</taxon>
        <taxon>Pentapetalae</taxon>
        <taxon>rosids</taxon>
        <taxon>malvids</taxon>
        <taxon>Sapindales</taxon>
        <taxon>Sapindaceae</taxon>
        <taxon>Hippocastanoideae</taxon>
        <taxon>Acereae</taxon>
        <taxon>Dipteronia</taxon>
    </lineage>
</organism>
<dbReference type="InterPro" id="IPR004242">
    <property type="entry name" value="Transposase_21"/>
</dbReference>
<dbReference type="PANTHER" id="PTHR10775">
    <property type="entry name" value="OS08G0208400 PROTEIN"/>
    <property type="match status" value="1"/>
</dbReference>
<dbReference type="Proteomes" id="UP001280121">
    <property type="component" value="Unassembled WGS sequence"/>
</dbReference>
<gene>
    <name evidence="1" type="ORF">Ddye_013465</name>
</gene>
<evidence type="ECO:0000313" key="1">
    <source>
        <dbReference type="EMBL" id="KAK2653609.1"/>
    </source>
</evidence>
<dbReference type="PANTHER" id="PTHR10775:SF185">
    <property type="entry name" value="OS08G0208400 PROTEIN"/>
    <property type="match status" value="1"/>
</dbReference>
<dbReference type="EMBL" id="JANJYI010000004">
    <property type="protein sequence ID" value="KAK2653609.1"/>
    <property type="molecule type" value="Genomic_DNA"/>
</dbReference>
<evidence type="ECO:0008006" key="3">
    <source>
        <dbReference type="Google" id="ProtNLM"/>
    </source>
</evidence>
<dbReference type="AlphaFoldDB" id="A0AAD9X6F8"/>
<comment type="caution">
    <text evidence="1">The sequence shown here is derived from an EMBL/GenBank/DDBJ whole genome shotgun (WGS) entry which is preliminary data.</text>
</comment>
<sequence>MVTSYTRWTSHGEELIDHDYNGDYQDLTSSTNEVDEVNEILNDLRDPTPLHDLQDEDANYDHVDRNWNPILEPDTFTRLMRDAERELYPGCRQFSKLSFLVKLLHLKTFNRWSNKSFNMLLELLKDAFPEGETLPTTYYEAKKVIRDLGLGYDKIHACKHDCALFWKENEFKDECPECKSPRYVYDDGRNKRVPQKVLRHFPLIPRLQRLFISKKTAVDMRWHKDKRVNDGVLRHPAVSESWKDFDLEHISFVMDGRNVRLGIASDGFNPFGNMSNSYSMWPVFVVPYDLPNLPQWKCMKDPFFMMSLLILGPTAPGNDIDVYLQPLINELKELWDVGVSTYNAASG</sequence>
<reference evidence="1" key="1">
    <citation type="journal article" date="2023" name="Plant J.">
        <title>Genome sequences and population genomics provide insights into the demographic history, inbreeding, and mutation load of two 'living fossil' tree species of Dipteronia.</title>
        <authorList>
            <person name="Feng Y."/>
            <person name="Comes H.P."/>
            <person name="Chen J."/>
            <person name="Zhu S."/>
            <person name="Lu R."/>
            <person name="Zhang X."/>
            <person name="Li P."/>
            <person name="Qiu J."/>
            <person name="Olsen K.M."/>
            <person name="Qiu Y."/>
        </authorList>
    </citation>
    <scope>NUCLEOTIDE SEQUENCE</scope>
    <source>
        <strain evidence="1">KIB01</strain>
    </source>
</reference>